<feature type="transmembrane region" description="Helical" evidence="1">
    <location>
        <begin position="282"/>
        <end position="300"/>
    </location>
</feature>
<gene>
    <name evidence="3" type="ORF">METZ01_LOCUS79591</name>
</gene>
<feature type="transmembrane region" description="Helical" evidence="1">
    <location>
        <begin position="99"/>
        <end position="117"/>
    </location>
</feature>
<dbReference type="PANTHER" id="PTHR22911:SF103">
    <property type="entry name" value="BLR2811 PROTEIN"/>
    <property type="match status" value="1"/>
</dbReference>
<accession>A0A381UHA3</accession>
<reference evidence="3" key="1">
    <citation type="submission" date="2018-05" db="EMBL/GenBank/DDBJ databases">
        <authorList>
            <person name="Lanie J.A."/>
            <person name="Ng W.-L."/>
            <person name="Kazmierczak K.M."/>
            <person name="Andrzejewski T.M."/>
            <person name="Davidsen T.M."/>
            <person name="Wayne K.J."/>
            <person name="Tettelin H."/>
            <person name="Glass J.I."/>
            <person name="Rusch D."/>
            <person name="Podicherti R."/>
            <person name="Tsui H.-C.T."/>
            <person name="Winkler M.E."/>
        </authorList>
    </citation>
    <scope>NUCLEOTIDE SEQUENCE</scope>
</reference>
<evidence type="ECO:0000313" key="3">
    <source>
        <dbReference type="EMBL" id="SVA26737.1"/>
    </source>
</evidence>
<protein>
    <recommendedName>
        <fullName evidence="2">EamA domain-containing protein</fullName>
    </recommendedName>
</protein>
<dbReference type="GO" id="GO:0016020">
    <property type="term" value="C:membrane"/>
    <property type="evidence" value="ECO:0007669"/>
    <property type="project" value="InterPro"/>
</dbReference>
<feature type="transmembrane region" description="Helical" evidence="1">
    <location>
        <begin position="36"/>
        <end position="58"/>
    </location>
</feature>
<feature type="transmembrane region" description="Helical" evidence="1">
    <location>
        <begin position="147"/>
        <end position="169"/>
    </location>
</feature>
<feature type="transmembrane region" description="Helical" evidence="1">
    <location>
        <begin position="181"/>
        <end position="200"/>
    </location>
</feature>
<proteinExistence type="predicted"/>
<evidence type="ECO:0000256" key="1">
    <source>
        <dbReference type="SAM" id="Phobius"/>
    </source>
</evidence>
<keyword evidence="1" id="KW-0812">Transmembrane</keyword>
<dbReference type="Pfam" id="PF00892">
    <property type="entry name" value="EamA"/>
    <property type="match status" value="1"/>
</dbReference>
<name>A0A381UHA3_9ZZZZ</name>
<feature type="transmembrane region" description="Helical" evidence="1">
    <location>
        <begin position="124"/>
        <end position="141"/>
    </location>
</feature>
<dbReference type="AlphaFoldDB" id="A0A381UHA3"/>
<dbReference type="EMBL" id="UINC01006304">
    <property type="protein sequence ID" value="SVA26737.1"/>
    <property type="molecule type" value="Genomic_DNA"/>
</dbReference>
<feature type="transmembrane region" description="Helical" evidence="1">
    <location>
        <begin position="220"/>
        <end position="244"/>
    </location>
</feature>
<feature type="transmembrane region" description="Helical" evidence="1">
    <location>
        <begin position="256"/>
        <end position="276"/>
    </location>
</feature>
<dbReference type="SUPFAM" id="SSF103481">
    <property type="entry name" value="Multidrug resistance efflux transporter EmrE"/>
    <property type="match status" value="2"/>
</dbReference>
<keyword evidence="1" id="KW-0472">Membrane</keyword>
<sequence length="319" mass="35074">MKKNSKLLGIICIILAQLFFTTQDMAIKFISGDYALHQVMLTRSIVAMLFTLLVFVPFDGGFKYLHTERLGLHLLRGFGVVIANLCFFTALITMPLVEVTTIFFIAPLLITTLSEVLIGEKVGLRSWIAVMVGFVGVIIMFRPGFGIFNTASILPLAAALAYSLVQIMTRKMGVNEKASTMAFYIQLNLVVISSLTGLIFGDGHLADPSQPTLNYLFRAWIVPSVVDLMIMFGIGLLSGLGAYFISQSYRISKAGIVAPFEYVALPLSIFWGITIFGDWPDTISCLGIILIAGAGLFIVYSETVQGRKNVLYSPMPRNR</sequence>
<keyword evidence="1" id="KW-1133">Transmembrane helix</keyword>
<organism evidence="3">
    <name type="scientific">marine metagenome</name>
    <dbReference type="NCBI Taxonomy" id="408172"/>
    <lineage>
        <taxon>unclassified sequences</taxon>
        <taxon>metagenomes</taxon>
        <taxon>ecological metagenomes</taxon>
    </lineage>
</organism>
<feature type="domain" description="EamA" evidence="2">
    <location>
        <begin position="8"/>
        <end position="141"/>
    </location>
</feature>
<dbReference type="PANTHER" id="PTHR22911">
    <property type="entry name" value="ACYL-MALONYL CONDENSING ENZYME-RELATED"/>
    <property type="match status" value="1"/>
</dbReference>
<dbReference type="InterPro" id="IPR000620">
    <property type="entry name" value="EamA_dom"/>
</dbReference>
<evidence type="ECO:0000259" key="2">
    <source>
        <dbReference type="Pfam" id="PF00892"/>
    </source>
</evidence>
<feature type="transmembrane region" description="Helical" evidence="1">
    <location>
        <begin position="70"/>
        <end position="93"/>
    </location>
</feature>
<dbReference type="InterPro" id="IPR037185">
    <property type="entry name" value="EmrE-like"/>
</dbReference>